<evidence type="ECO:0008006" key="4">
    <source>
        <dbReference type="Google" id="ProtNLM"/>
    </source>
</evidence>
<keyword evidence="1" id="KW-0812">Transmembrane</keyword>
<proteinExistence type="predicted"/>
<accession>A0A9P5K525</accession>
<evidence type="ECO:0000313" key="2">
    <source>
        <dbReference type="EMBL" id="KAF4859429.1"/>
    </source>
</evidence>
<keyword evidence="3" id="KW-1185">Reference proteome</keyword>
<feature type="transmembrane region" description="Helical" evidence="1">
    <location>
        <begin position="297"/>
        <end position="324"/>
    </location>
</feature>
<reference evidence="2" key="1">
    <citation type="submission" date="2019-06" db="EMBL/GenBank/DDBJ databases">
        <authorList>
            <person name="Gan P."/>
            <person name="Shirasu K."/>
        </authorList>
    </citation>
    <scope>NUCLEOTIDE SEQUENCE [LARGE SCALE GENOMIC DNA]</scope>
    <source>
        <strain evidence="2">CAD2</strain>
    </source>
</reference>
<feature type="transmembrane region" description="Helical" evidence="1">
    <location>
        <begin position="256"/>
        <end position="277"/>
    </location>
</feature>
<dbReference type="EMBL" id="QPMT01000017">
    <property type="protein sequence ID" value="KAF4859429.1"/>
    <property type="molecule type" value="Genomic_DNA"/>
</dbReference>
<dbReference type="OrthoDB" id="5086500at2759"/>
<dbReference type="AlphaFoldDB" id="A0A9P5K525"/>
<keyword evidence="1" id="KW-1133">Transmembrane helix</keyword>
<dbReference type="Proteomes" id="UP000711996">
    <property type="component" value="Unassembled WGS sequence"/>
</dbReference>
<dbReference type="Pfam" id="PF20246">
    <property type="entry name" value="DUF6601"/>
    <property type="match status" value="1"/>
</dbReference>
<keyword evidence="1" id="KW-0472">Membrane</keyword>
<dbReference type="PANTHER" id="PTHR34414">
    <property type="entry name" value="HET DOMAIN-CONTAINING PROTEIN-RELATED"/>
    <property type="match status" value="1"/>
</dbReference>
<evidence type="ECO:0000256" key="1">
    <source>
        <dbReference type="SAM" id="Phobius"/>
    </source>
</evidence>
<dbReference type="PANTHER" id="PTHR34414:SF1">
    <property type="entry name" value="SUBTILISIN-LIKE SERINE PROTEASE"/>
    <property type="match status" value="1"/>
</dbReference>
<evidence type="ECO:0000313" key="3">
    <source>
        <dbReference type="Proteomes" id="UP000711996"/>
    </source>
</evidence>
<comment type="caution">
    <text evidence="2">The sequence shown here is derived from an EMBL/GenBank/DDBJ whole genome shotgun (WGS) entry which is preliminary data.</text>
</comment>
<name>A0A9P5K525_COLSI</name>
<protein>
    <recommendedName>
        <fullName evidence="4">Subtilisin-like serine protease</fullName>
    </recommendedName>
</protein>
<organism evidence="2 3">
    <name type="scientific">Colletotrichum siamense</name>
    <name type="common">Anthracnose fungus</name>
    <dbReference type="NCBI Taxonomy" id="690259"/>
    <lineage>
        <taxon>Eukaryota</taxon>
        <taxon>Fungi</taxon>
        <taxon>Dikarya</taxon>
        <taxon>Ascomycota</taxon>
        <taxon>Pezizomycotina</taxon>
        <taxon>Sordariomycetes</taxon>
        <taxon>Hypocreomycetidae</taxon>
        <taxon>Glomerellales</taxon>
        <taxon>Glomerellaceae</taxon>
        <taxon>Colletotrichum</taxon>
        <taxon>Colletotrichum gloeosporioides species complex</taxon>
    </lineage>
</organism>
<gene>
    <name evidence="2" type="ORF">CGCSCA2_v006386</name>
</gene>
<dbReference type="InterPro" id="IPR046536">
    <property type="entry name" value="DUF6601"/>
</dbReference>
<sequence>MPRWAQSIPSCISILRQNYEGSDRLDLHDDYTSLLPAVYRDAHENLNNPSVSENNILACIDKELNLKRLADVHNWLWLAGRPMPPRPLHYQDLLGRQIQVTEQMHMHLVWSKSKIWIKPLPRFLMEPRFWQDYLSCKPGPINGTHHIDRQPCSCRLRRQRALGFFFSYAALVSYESDFIIAREKHLVPMEFNWLTWRRFVKELLDNENIYRDIDPRFHYGELRLNRLNKLYYLWKTPLRAYRSYWNQYGSFFEGNFTWMASSTIYLVVVLTAMQVGLGTSMLKDNHAFQRASYGFTVFSILGPLIIAAGVVMVFVYLFMNNWVATLRFKRMRMRYIKHQVGSETEANGSLPPV</sequence>